<proteinExistence type="predicted"/>
<gene>
    <name evidence="3" type="ordered locus">Trebr_0887</name>
</gene>
<dbReference type="InterPro" id="IPR002656">
    <property type="entry name" value="Acyl_transf_3_dom"/>
</dbReference>
<dbReference type="KEGG" id="tbe:Trebr_0887"/>
<dbReference type="OrthoDB" id="6623990at2"/>
<sequence>MTEMVRWFCGADQPSPKMHREKGKSVENAKVFCAMNELNQFDKRKYYIDNVRWICILLLIPFHAAMSWNSWGEGNYLFFRKNNWFSSFIMLISPWYMPLLFVLAGMSARFALKKRSCKEYISERMHKLFVPLLTGIVTVVSVMAYYADRFHNLYQGNFFEHYGVFFTRFTDLTGYDGGFTPAHLWFLLYLFLISLLCLPFILLQKKMRPEFSAKKIPVAALCSFWIITSVADTILAVADKSIAKFLVLFLMGYYVFSEPEVTDRLKKYQKPFWAIFVLTDITTTLWFVWQDRSDFACYVVCRVAEWFGILAILSTAEVKLNQNNKVTGYFTKRSFLIYIFHFPWLVLVQFYVSGVTDNDIVIYAVSVFLSFVLTLATIELVIRQPRLRAVFGIKKRS</sequence>
<dbReference type="STRING" id="906968.Trebr_0887"/>
<dbReference type="PANTHER" id="PTHR36927:SF1">
    <property type="entry name" value="MDO-LIKE PROTEIN"/>
    <property type="match status" value="1"/>
</dbReference>
<name>F4LJ66_TREBD</name>
<evidence type="ECO:0000259" key="2">
    <source>
        <dbReference type="Pfam" id="PF01757"/>
    </source>
</evidence>
<dbReference type="InterPro" id="IPR050623">
    <property type="entry name" value="Glucan_succinyl_AcylTrfase"/>
</dbReference>
<keyword evidence="1" id="KW-1133">Transmembrane helix</keyword>
<evidence type="ECO:0000256" key="1">
    <source>
        <dbReference type="SAM" id="Phobius"/>
    </source>
</evidence>
<protein>
    <recommendedName>
        <fullName evidence="2">Acyltransferase 3 domain-containing protein</fullName>
    </recommendedName>
</protein>
<feature type="transmembrane region" description="Helical" evidence="1">
    <location>
        <begin position="216"/>
        <end position="236"/>
    </location>
</feature>
<dbReference type="eggNOG" id="COG1835">
    <property type="taxonomic scope" value="Bacteria"/>
</dbReference>
<keyword evidence="1" id="KW-0812">Transmembrane</keyword>
<dbReference type="Proteomes" id="UP000006546">
    <property type="component" value="Chromosome"/>
</dbReference>
<dbReference type="GO" id="GO:0016747">
    <property type="term" value="F:acyltransferase activity, transferring groups other than amino-acyl groups"/>
    <property type="evidence" value="ECO:0007669"/>
    <property type="project" value="InterPro"/>
</dbReference>
<keyword evidence="1" id="KW-0472">Membrane</keyword>
<dbReference type="AlphaFoldDB" id="F4LJ66"/>
<feature type="transmembrane region" description="Helical" evidence="1">
    <location>
        <begin position="271"/>
        <end position="289"/>
    </location>
</feature>
<dbReference type="EMBL" id="CP002696">
    <property type="protein sequence ID" value="AEE16323.1"/>
    <property type="molecule type" value="Genomic_DNA"/>
</dbReference>
<feature type="transmembrane region" description="Helical" evidence="1">
    <location>
        <begin position="51"/>
        <end position="68"/>
    </location>
</feature>
<evidence type="ECO:0000313" key="3">
    <source>
        <dbReference type="EMBL" id="AEE16323.1"/>
    </source>
</evidence>
<reference evidence="4" key="1">
    <citation type="submission" date="2011-04" db="EMBL/GenBank/DDBJ databases">
        <title>The complete genome of Treponema brennaborense DSM 12168.</title>
        <authorList>
            <person name="Lucas S."/>
            <person name="Han J."/>
            <person name="Lapidus A."/>
            <person name="Bruce D."/>
            <person name="Goodwin L."/>
            <person name="Pitluck S."/>
            <person name="Peters L."/>
            <person name="Kyrpides N."/>
            <person name="Mavromatis K."/>
            <person name="Ivanova N."/>
            <person name="Mikhailova N."/>
            <person name="Pagani I."/>
            <person name="Teshima H."/>
            <person name="Detter J.C."/>
            <person name="Tapia R."/>
            <person name="Han C."/>
            <person name="Land M."/>
            <person name="Hauser L."/>
            <person name="Markowitz V."/>
            <person name="Cheng J.-F."/>
            <person name="Hugenholtz P."/>
            <person name="Woyke T."/>
            <person name="Wu D."/>
            <person name="Gronow S."/>
            <person name="Wellnitz S."/>
            <person name="Brambilla E."/>
            <person name="Klenk H.-P."/>
            <person name="Eisen J.A."/>
        </authorList>
    </citation>
    <scope>NUCLEOTIDE SEQUENCE [LARGE SCALE GENOMIC DNA]</scope>
    <source>
        <strain evidence="4">DSM 12168 / CIP 105900 / DD5/3</strain>
    </source>
</reference>
<keyword evidence="4" id="KW-1185">Reference proteome</keyword>
<feature type="transmembrane region" description="Helical" evidence="1">
    <location>
        <begin position="88"/>
        <end position="108"/>
    </location>
</feature>
<accession>F4LJ66</accession>
<feature type="transmembrane region" description="Helical" evidence="1">
    <location>
        <begin position="360"/>
        <end position="382"/>
    </location>
</feature>
<feature type="transmembrane region" description="Helical" evidence="1">
    <location>
        <begin position="128"/>
        <end position="147"/>
    </location>
</feature>
<dbReference type="HOGENOM" id="CLU_036182_0_1_12"/>
<feature type="transmembrane region" description="Helical" evidence="1">
    <location>
        <begin position="182"/>
        <end position="204"/>
    </location>
</feature>
<evidence type="ECO:0000313" key="4">
    <source>
        <dbReference type="Proteomes" id="UP000006546"/>
    </source>
</evidence>
<dbReference type="PANTHER" id="PTHR36927">
    <property type="entry name" value="BLR4337 PROTEIN"/>
    <property type="match status" value="1"/>
</dbReference>
<feature type="transmembrane region" description="Helical" evidence="1">
    <location>
        <begin position="335"/>
        <end position="354"/>
    </location>
</feature>
<organism evidence="3 4">
    <name type="scientific">Treponema brennaborense (strain DSM 12168 / CIP 105900 / DD5/3)</name>
    <dbReference type="NCBI Taxonomy" id="906968"/>
    <lineage>
        <taxon>Bacteria</taxon>
        <taxon>Pseudomonadati</taxon>
        <taxon>Spirochaetota</taxon>
        <taxon>Spirochaetia</taxon>
        <taxon>Spirochaetales</taxon>
        <taxon>Treponemataceae</taxon>
        <taxon>Treponema</taxon>
    </lineage>
</organism>
<dbReference type="Pfam" id="PF01757">
    <property type="entry name" value="Acyl_transf_3"/>
    <property type="match status" value="1"/>
</dbReference>
<feature type="domain" description="Acyltransferase 3" evidence="2">
    <location>
        <begin position="46"/>
        <end position="376"/>
    </location>
</feature>